<name>A0A812TFG9_9DINO</name>
<feature type="compositionally biased region" description="Basic and acidic residues" evidence="1">
    <location>
        <begin position="215"/>
        <end position="235"/>
    </location>
</feature>
<accession>A0A812TFG9</accession>
<gene>
    <name evidence="2" type="primary">rbcL</name>
    <name evidence="2" type="ORF">SNEC2469_LOCUS14890</name>
</gene>
<reference evidence="2" key="1">
    <citation type="submission" date="2021-02" db="EMBL/GenBank/DDBJ databases">
        <authorList>
            <person name="Dougan E. K."/>
            <person name="Rhodes N."/>
            <person name="Thang M."/>
            <person name="Chan C."/>
        </authorList>
    </citation>
    <scope>NUCLEOTIDE SEQUENCE</scope>
</reference>
<feature type="compositionally biased region" description="Low complexity" evidence="1">
    <location>
        <begin position="320"/>
        <end position="339"/>
    </location>
</feature>
<organism evidence="2 3">
    <name type="scientific">Symbiodinium necroappetens</name>
    <dbReference type="NCBI Taxonomy" id="1628268"/>
    <lineage>
        <taxon>Eukaryota</taxon>
        <taxon>Sar</taxon>
        <taxon>Alveolata</taxon>
        <taxon>Dinophyceae</taxon>
        <taxon>Suessiales</taxon>
        <taxon>Symbiodiniaceae</taxon>
        <taxon>Symbiodinium</taxon>
    </lineage>
</organism>
<evidence type="ECO:0000313" key="2">
    <source>
        <dbReference type="EMBL" id="CAE7520695.1"/>
    </source>
</evidence>
<dbReference type="AlphaFoldDB" id="A0A812TFG9"/>
<evidence type="ECO:0000256" key="1">
    <source>
        <dbReference type="SAM" id="MobiDB-lite"/>
    </source>
</evidence>
<proteinExistence type="predicted"/>
<comment type="caution">
    <text evidence="2">The sequence shown here is derived from an EMBL/GenBank/DDBJ whole genome shotgun (WGS) entry which is preliminary data.</text>
</comment>
<feature type="compositionally biased region" description="Polar residues" evidence="1">
    <location>
        <begin position="281"/>
        <end position="292"/>
    </location>
</feature>
<feature type="region of interest" description="Disordered" evidence="1">
    <location>
        <begin position="203"/>
        <end position="372"/>
    </location>
</feature>
<keyword evidence="3" id="KW-1185">Reference proteome</keyword>
<sequence>MQISLSARRFPQPAHVATHANGQCKSLQFVAKQHANMTTLVFGIPLFGLFCGSRCRTCRPQVPVVRSRDSCSQGMTKAFVDRSAYSERDTGCLADGTPRARAGNAAIYASAAAAAASVASKPSKISVDGCLADGTAFNRAGNAINHPESTVFPVVTSRSKAGVPDAGCLADGTPIELAGNRSLKFFHPAKTSLVADVHELARTAGEAEEEEEDEAHNMRDGQTELVDRPDEKMLDAGDSTLSELHNPSSLQGRSSSQPRNGSVRDAATSEKTSDVPKATERGQSSIARSASLGTIAPNITIPDEIFEPSPRQVSATKEFSSGVTSGATSVSTPPGGSTVLVDVKNREPMQQKHTQPVRHQNPAGSKISSDEEDDISEQLLAVTAFVASVLFINGS</sequence>
<evidence type="ECO:0000313" key="3">
    <source>
        <dbReference type="Proteomes" id="UP000601435"/>
    </source>
</evidence>
<feature type="compositionally biased region" description="Basic and acidic residues" evidence="1">
    <location>
        <begin position="267"/>
        <end position="280"/>
    </location>
</feature>
<protein>
    <submittedName>
        <fullName evidence="2">RbcL protein</fullName>
    </submittedName>
</protein>
<dbReference type="Proteomes" id="UP000601435">
    <property type="component" value="Unassembled WGS sequence"/>
</dbReference>
<dbReference type="OrthoDB" id="423628at2759"/>
<dbReference type="EMBL" id="CAJNJA010024030">
    <property type="protein sequence ID" value="CAE7520695.1"/>
    <property type="molecule type" value="Genomic_DNA"/>
</dbReference>
<feature type="compositionally biased region" description="Polar residues" evidence="1">
    <location>
        <begin position="239"/>
        <end position="260"/>
    </location>
</feature>